<dbReference type="EMBL" id="BAABHC010000029">
    <property type="protein sequence ID" value="GAA4441489.1"/>
    <property type="molecule type" value="Genomic_DNA"/>
</dbReference>
<reference evidence="3" key="1">
    <citation type="journal article" date="2019" name="Int. J. Syst. Evol. Microbiol.">
        <title>The Global Catalogue of Microorganisms (GCM) 10K type strain sequencing project: providing services to taxonomists for standard genome sequencing and annotation.</title>
        <authorList>
            <consortium name="The Broad Institute Genomics Platform"/>
            <consortium name="The Broad Institute Genome Sequencing Center for Infectious Disease"/>
            <person name="Wu L."/>
            <person name="Ma J."/>
        </authorList>
    </citation>
    <scope>NUCLEOTIDE SEQUENCE [LARGE SCALE GENOMIC DNA]</scope>
    <source>
        <strain evidence="3">JCM 17926</strain>
    </source>
</reference>
<dbReference type="InterPro" id="IPR000182">
    <property type="entry name" value="GNAT_dom"/>
</dbReference>
<evidence type="ECO:0000313" key="3">
    <source>
        <dbReference type="Proteomes" id="UP001500552"/>
    </source>
</evidence>
<evidence type="ECO:0000259" key="1">
    <source>
        <dbReference type="PROSITE" id="PS51186"/>
    </source>
</evidence>
<gene>
    <name evidence="2" type="ORF">GCM10023188_40070</name>
</gene>
<dbReference type="RefSeq" id="WP_345161674.1">
    <property type="nucleotide sequence ID" value="NZ_BAABHC010000029.1"/>
</dbReference>
<name>A0ABP8M221_9BACT</name>
<organism evidence="2 3">
    <name type="scientific">Pontibacter saemangeumensis</name>
    <dbReference type="NCBI Taxonomy" id="1084525"/>
    <lineage>
        <taxon>Bacteria</taxon>
        <taxon>Pseudomonadati</taxon>
        <taxon>Bacteroidota</taxon>
        <taxon>Cytophagia</taxon>
        <taxon>Cytophagales</taxon>
        <taxon>Hymenobacteraceae</taxon>
        <taxon>Pontibacter</taxon>
    </lineage>
</organism>
<accession>A0ABP8M221</accession>
<keyword evidence="3" id="KW-1185">Reference proteome</keyword>
<dbReference type="PANTHER" id="PTHR43792:SF1">
    <property type="entry name" value="N-ACETYLTRANSFERASE DOMAIN-CONTAINING PROTEIN"/>
    <property type="match status" value="1"/>
</dbReference>
<proteinExistence type="predicted"/>
<feature type="domain" description="N-acetyltransferase" evidence="1">
    <location>
        <begin position="14"/>
        <end position="174"/>
    </location>
</feature>
<dbReference type="Proteomes" id="UP001500552">
    <property type="component" value="Unassembled WGS sequence"/>
</dbReference>
<dbReference type="Gene3D" id="3.40.630.30">
    <property type="match status" value="1"/>
</dbReference>
<comment type="caution">
    <text evidence="2">The sequence shown here is derived from an EMBL/GenBank/DDBJ whole genome shotgun (WGS) entry which is preliminary data.</text>
</comment>
<sequence length="178" mass="20965">MINSQFQEIKTDRLLLRKLRYSDWKVISFLRSDETVNRYVDRPRAESQEEANNFIKRINENVDLHKSFYWCISQLGNNEMIGSICLWNISEDRKSAEVGYDLHPHFQGCGIMSEALKSILHYGFNSLNLEKIEAFTHCNNESSRRLLLKNNFVLVEDRNDDDNENNVIYVIENNQARS</sequence>
<dbReference type="PROSITE" id="PS51186">
    <property type="entry name" value="GNAT"/>
    <property type="match status" value="1"/>
</dbReference>
<dbReference type="SUPFAM" id="SSF55729">
    <property type="entry name" value="Acyl-CoA N-acyltransferases (Nat)"/>
    <property type="match status" value="1"/>
</dbReference>
<dbReference type="PANTHER" id="PTHR43792">
    <property type="entry name" value="GNAT FAMILY, PUTATIVE (AFU_ORTHOLOGUE AFUA_3G00765)-RELATED-RELATED"/>
    <property type="match status" value="1"/>
</dbReference>
<dbReference type="InterPro" id="IPR051531">
    <property type="entry name" value="N-acetyltransferase"/>
</dbReference>
<protein>
    <submittedName>
        <fullName evidence="2">GNAT family protein</fullName>
    </submittedName>
</protein>
<evidence type="ECO:0000313" key="2">
    <source>
        <dbReference type="EMBL" id="GAA4441489.1"/>
    </source>
</evidence>
<dbReference type="InterPro" id="IPR016181">
    <property type="entry name" value="Acyl_CoA_acyltransferase"/>
</dbReference>
<dbReference type="Pfam" id="PF13302">
    <property type="entry name" value="Acetyltransf_3"/>
    <property type="match status" value="1"/>
</dbReference>